<keyword evidence="2" id="KW-1133">Transmembrane helix</keyword>
<evidence type="ECO:0000256" key="2">
    <source>
        <dbReference type="SAM" id="Phobius"/>
    </source>
</evidence>
<dbReference type="Gene3D" id="3.40.50.300">
    <property type="entry name" value="P-loop containing nucleotide triphosphate hydrolases"/>
    <property type="match status" value="1"/>
</dbReference>
<dbReference type="InterPro" id="IPR050445">
    <property type="entry name" value="Bact_polysacc_biosynth/exp"/>
</dbReference>
<keyword evidence="2" id="KW-0472">Membrane</keyword>
<dbReference type="EMBL" id="BAABIQ010000003">
    <property type="protein sequence ID" value="GAA4779697.1"/>
    <property type="molecule type" value="Genomic_DNA"/>
</dbReference>
<gene>
    <name evidence="3" type="ORF">GCM10023231_03110</name>
</gene>
<keyword evidence="2" id="KW-0812">Transmembrane</keyword>
<keyword evidence="4" id="KW-1185">Reference proteome</keyword>
<feature type="coiled-coil region" evidence="1">
    <location>
        <begin position="259"/>
        <end position="319"/>
    </location>
</feature>
<evidence type="ECO:0008006" key="5">
    <source>
        <dbReference type="Google" id="ProtNLM"/>
    </source>
</evidence>
<dbReference type="InterPro" id="IPR027417">
    <property type="entry name" value="P-loop_NTPase"/>
</dbReference>
<sequence>MIDVKAYLKYLLRFKWVLGLVPIVSVLITAYFVKDMPQKYKSTAQLSTGLTDESKQTVNPGQNMDYFKVSQQFGNIMEMMKMKRVISGLSTKLMIHDLTDKATAFHPWSDIISELTDAQRKEALVKYQDILSKNGVLSAADNKELPLYNLTVSMGYDEESLLKNLEINRSGESDFINVSFTSTNPDLSAYVANTLSNDFIVYYMSSSSLNQRASLTLLDSVLKVKEAMMNQKNAALKNYKIGSGVLNLDKQSSMIYQQISEYEARRAQSVNQIQSLQGALADINRKLSKGEGSYVGGNHVVANNEIVNLENQLQLANQRYINNNFRPEDKRAVDSLSRLRTAKLAAVAEGSIGDPASVKQNLLDQKLKLETDLSMAKNGISSLDAELRILRSKYSVLVPTDANVQNLERDADVATKEYMDALNNYNQSSLQSTTSLRLSIAQVGLLGTPERSKGILYVALSGISSFFVCLLAITLAFLLDRSIKSPKQLETITNSKVLGLLNFIDEDNKDLRDIWEDEDNVKDYSIYKDLLRSLRFELNQQVDDKENVLAITSLDKGHGKSFLASSLAYAFAMMGKKVLLICENSPGLTEIIQNANQKTAHQKFESFLVKKEIQVADRITVLNRNPNNNSLLEMRDAQSLFVGFNILKDTFDLIIMDIDPIKQSNKVKEWLMFADKSIAVFKSGQKVNEEEKEQMAVFSQHKSFIGWVFNQVKGDYTVTTG</sequence>
<feature type="transmembrane region" description="Helical" evidence="2">
    <location>
        <begin position="12"/>
        <end position="33"/>
    </location>
</feature>
<evidence type="ECO:0000256" key="1">
    <source>
        <dbReference type="SAM" id="Coils"/>
    </source>
</evidence>
<name>A0ABP9AEG0_9SPHI</name>
<dbReference type="Proteomes" id="UP001501411">
    <property type="component" value="Unassembled WGS sequence"/>
</dbReference>
<dbReference type="SUPFAM" id="SSF52540">
    <property type="entry name" value="P-loop containing nucleoside triphosphate hydrolases"/>
    <property type="match status" value="1"/>
</dbReference>
<organism evidence="3 4">
    <name type="scientific">Olivibacter ginsenosidimutans</name>
    <dbReference type="NCBI Taxonomy" id="1176537"/>
    <lineage>
        <taxon>Bacteria</taxon>
        <taxon>Pseudomonadati</taxon>
        <taxon>Bacteroidota</taxon>
        <taxon>Sphingobacteriia</taxon>
        <taxon>Sphingobacteriales</taxon>
        <taxon>Sphingobacteriaceae</taxon>
        <taxon>Olivibacter</taxon>
    </lineage>
</organism>
<proteinExistence type="predicted"/>
<dbReference type="PANTHER" id="PTHR32309">
    <property type="entry name" value="TYROSINE-PROTEIN KINASE"/>
    <property type="match status" value="1"/>
</dbReference>
<dbReference type="RefSeq" id="WP_345229929.1">
    <property type="nucleotide sequence ID" value="NZ_BAABIQ010000003.1"/>
</dbReference>
<comment type="caution">
    <text evidence="3">The sequence shown here is derived from an EMBL/GenBank/DDBJ whole genome shotgun (WGS) entry which is preliminary data.</text>
</comment>
<evidence type="ECO:0000313" key="4">
    <source>
        <dbReference type="Proteomes" id="UP001501411"/>
    </source>
</evidence>
<feature type="transmembrane region" description="Helical" evidence="2">
    <location>
        <begin position="455"/>
        <end position="479"/>
    </location>
</feature>
<protein>
    <recommendedName>
        <fullName evidence="5">Lipopolysaccharide biosynthesis protein</fullName>
    </recommendedName>
</protein>
<evidence type="ECO:0000313" key="3">
    <source>
        <dbReference type="EMBL" id="GAA4779697.1"/>
    </source>
</evidence>
<accession>A0ABP9AEG0</accession>
<reference evidence="4" key="1">
    <citation type="journal article" date="2019" name="Int. J. Syst. Evol. Microbiol.">
        <title>The Global Catalogue of Microorganisms (GCM) 10K type strain sequencing project: providing services to taxonomists for standard genome sequencing and annotation.</title>
        <authorList>
            <consortium name="The Broad Institute Genomics Platform"/>
            <consortium name="The Broad Institute Genome Sequencing Center for Infectious Disease"/>
            <person name="Wu L."/>
            <person name="Ma J."/>
        </authorList>
    </citation>
    <scope>NUCLEOTIDE SEQUENCE [LARGE SCALE GENOMIC DNA]</scope>
    <source>
        <strain evidence="4">JCM 18200</strain>
    </source>
</reference>
<dbReference type="PANTHER" id="PTHR32309:SF13">
    <property type="entry name" value="FERRIC ENTEROBACTIN TRANSPORT PROTEIN FEPE"/>
    <property type="match status" value="1"/>
</dbReference>
<keyword evidence="1" id="KW-0175">Coiled coil</keyword>